<protein>
    <submittedName>
        <fullName evidence="1">Uncharacterized protein</fullName>
    </submittedName>
</protein>
<keyword evidence="2" id="KW-1185">Reference proteome</keyword>
<dbReference type="EMBL" id="KN827185">
    <property type="protein sequence ID" value="KIK77019.1"/>
    <property type="molecule type" value="Genomic_DNA"/>
</dbReference>
<name>A0A0D0D9B0_9AGAM</name>
<organism evidence="1 2">
    <name type="scientific">Paxillus rubicundulus Ve08.2h10</name>
    <dbReference type="NCBI Taxonomy" id="930991"/>
    <lineage>
        <taxon>Eukaryota</taxon>
        <taxon>Fungi</taxon>
        <taxon>Dikarya</taxon>
        <taxon>Basidiomycota</taxon>
        <taxon>Agaricomycotina</taxon>
        <taxon>Agaricomycetes</taxon>
        <taxon>Agaricomycetidae</taxon>
        <taxon>Boletales</taxon>
        <taxon>Paxilineae</taxon>
        <taxon>Paxillaceae</taxon>
        <taxon>Paxillus</taxon>
    </lineage>
</organism>
<dbReference type="AlphaFoldDB" id="A0A0D0D9B0"/>
<proteinExistence type="predicted"/>
<gene>
    <name evidence="1" type="ORF">PAXRUDRAFT_17785</name>
</gene>
<dbReference type="OrthoDB" id="2755464at2759"/>
<evidence type="ECO:0000313" key="2">
    <source>
        <dbReference type="Proteomes" id="UP000054538"/>
    </source>
</evidence>
<evidence type="ECO:0000313" key="1">
    <source>
        <dbReference type="EMBL" id="KIK77019.1"/>
    </source>
</evidence>
<sequence>MIGMFNGFGQWVQSTNQSQAAISGTLQALTAQLATLSTQTATIQQSAISNPATATPAAPVSGPSGSVCIKEPCQFTGKATDVEAFLDESIFLSLYLTDGNLKSWYQAI</sequence>
<dbReference type="InParanoid" id="A0A0D0D9B0"/>
<dbReference type="Proteomes" id="UP000054538">
    <property type="component" value="Unassembled WGS sequence"/>
</dbReference>
<accession>A0A0D0D9B0</accession>
<reference evidence="2" key="2">
    <citation type="submission" date="2015-01" db="EMBL/GenBank/DDBJ databases">
        <title>Evolutionary Origins and Diversification of the Mycorrhizal Mutualists.</title>
        <authorList>
            <consortium name="DOE Joint Genome Institute"/>
            <consortium name="Mycorrhizal Genomics Consortium"/>
            <person name="Kohler A."/>
            <person name="Kuo A."/>
            <person name="Nagy L.G."/>
            <person name="Floudas D."/>
            <person name="Copeland A."/>
            <person name="Barry K.W."/>
            <person name="Cichocki N."/>
            <person name="Veneault-Fourrey C."/>
            <person name="LaButti K."/>
            <person name="Lindquist E.A."/>
            <person name="Lipzen A."/>
            <person name="Lundell T."/>
            <person name="Morin E."/>
            <person name="Murat C."/>
            <person name="Riley R."/>
            <person name="Ohm R."/>
            <person name="Sun H."/>
            <person name="Tunlid A."/>
            <person name="Henrissat B."/>
            <person name="Grigoriev I.V."/>
            <person name="Hibbett D.S."/>
            <person name="Martin F."/>
        </authorList>
    </citation>
    <scope>NUCLEOTIDE SEQUENCE [LARGE SCALE GENOMIC DNA]</scope>
    <source>
        <strain evidence="2">Ve08.2h10</strain>
    </source>
</reference>
<dbReference type="HOGENOM" id="CLU_163537_0_0_1"/>
<reference evidence="1 2" key="1">
    <citation type="submission" date="2014-04" db="EMBL/GenBank/DDBJ databases">
        <authorList>
            <consortium name="DOE Joint Genome Institute"/>
            <person name="Kuo A."/>
            <person name="Kohler A."/>
            <person name="Jargeat P."/>
            <person name="Nagy L.G."/>
            <person name="Floudas D."/>
            <person name="Copeland A."/>
            <person name="Barry K.W."/>
            <person name="Cichocki N."/>
            <person name="Veneault-Fourrey C."/>
            <person name="LaButti K."/>
            <person name="Lindquist E.A."/>
            <person name="Lipzen A."/>
            <person name="Lundell T."/>
            <person name="Morin E."/>
            <person name="Murat C."/>
            <person name="Sun H."/>
            <person name="Tunlid A."/>
            <person name="Henrissat B."/>
            <person name="Grigoriev I.V."/>
            <person name="Hibbett D.S."/>
            <person name="Martin F."/>
            <person name="Nordberg H.P."/>
            <person name="Cantor M.N."/>
            <person name="Hua S.X."/>
        </authorList>
    </citation>
    <scope>NUCLEOTIDE SEQUENCE [LARGE SCALE GENOMIC DNA]</scope>
    <source>
        <strain evidence="1 2">Ve08.2h10</strain>
    </source>
</reference>